<dbReference type="PANTHER" id="PTHR21483">
    <property type="entry name" value="RNA POLYMERASE II-ASSOCIATED PROTEIN 1"/>
    <property type="match status" value="1"/>
</dbReference>
<feature type="region of interest" description="Disordered" evidence="2">
    <location>
        <begin position="1"/>
        <end position="132"/>
    </location>
</feature>
<evidence type="ECO:0000256" key="1">
    <source>
        <dbReference type="ARBA" id="ARBA00009953"/>
    </source>
</evidence>
<dbReference type="EMBL" id="JAUJLE010000399">
    <property type="protein sequence ID" value="KAK0957667.1"/>
    <property type="molecule type" value="Genomic_DNA"/>
</dbReference>
<evidence type="ECO:0000313" key="5">
    <source>
        <dbReference type="EMBL" id="KAK0957667.1"/>
    </source>
</evidence>
<feature type="compositionally biased region" description="Basic residues" evidence="2">
    <location>
        <begin position="59"/>
        <end position="72"/>
    </location>
</feature>
<dbReference type="InterPro" id="IPR039913">
    <property type="entry name" value="RPAP1/Rba50"/>
</dbReference>
<dbReference type="InterPro" id="IPR013929">
    <property type="entry name" value="RPAP1_C"/>
</dbReference>
<protein>
    <recommendedName>
        <fullName evidence="7">RNA polymerase II-associated protein 1 N-terminal domain-containing protein</fullName>
    </recommendedName>
</protein>
<name>A0AAN6H7G5_9PEZI</name>
<comment type="similarity">
    <text evidence="1">Belongs to the RPAP1 family.</text>
</comment>
<evidence type="ECO:0000256" key="2">
    <source>
        <dbReference type="SAM" id="MobiDB-lite"/>
    </source>
</evidence>
<sequence length="428" mass="46805">MIKGERFEIDLGSDDEGDIAATAPPLPGSFVNDVLERQPGAANPPKPPTLKNNTGFPEHRKRTVEKKSRFQRAAHASQDALKPSVKTPKIEVQDDDAKPGSLADEKRRIDEENRQRLADMSPAQLEEERQELLSSLSPAMIERLLKRSNIESGSNESSGWTTQSPPTTFDVERPKGTTSESVTFAEPATDHGETDTTNDDDEPQDIPHLDPLPHDSIHFPRPTQPPDLDPSSATFLQDLHEKYFPSLPADPSKLAWMQSSAPATPNNIYHPSASAFHAADLRFSFTGELLAPRTASLIPVTAGLHHHGDSPEAAGYTVAELAHLSRSTYAAQRCVAFQTLGRFLYRLGKGEFGDPGEPGEDVTGAEESFGELARGLWHAVEQERVIETLVLESEGQGVGEGRHVSARAYATEAVHLWRKGGGRRWKAG</sequence>
<evidence type="ECO:0000313" key="6">
    <source>
        <dbReference type="Proteomes" id="UP001175353"/>
    </source>
</evidence>
<dbReference type="Pfam" id="PF08620">
    <property type="entry name" value="RPAP1_C"/>
    <property type="match status" value="1"/>
</dbReference>
<organism evidence="5 6">
    <name type="scientific">Friedmanniomyces endolithicus</name>
    <dbReference type="NCBI Taxonomy" id="329885"/>
    <lineage>
        <taxon>Eukaryota</taxon>
        <taxon>Fungi</taxon>
        <taxon>Dikarya</taxon>
        <taxon>Ascomycota</taxon>
        <taxon>Pezizomycotina</taxon>
        <taxon>Dothideomycetes</taxon>
        <taxon>Dothideomycetidae</taxon>
        <taxon>Mycosphaerellales</taxon>
        <taxon>Teratosphaeriaceae</taxon>
        <taxon>Friedmanniomyces</taxon>
    </lineage>
</organism>
<dbReference type="Proteomes" id="UP001175353">
    <property type="component" value="Unassembled WGS sequence"/>
</dbReference>
<dbReference type="GO" id="GO:0006366">
    <property type="term" value="P:transcription by RNA polymerase II"/>
    <property type="evidence" value="ECO:0007669"/>
    <property type="project" value="InterPro"/>
</dbReference>
<feature type="region of interest" description="Disordered" evidence="2">
    <location>
        <begin position="147"/>
        <end position="233"/>
    </location>
</feature>
<feature type="compositionally biased region" description="Basic and acidic residues" evidence="2">
    <location>
        <begin position="205"/>
        <end position="218"/>
    </location>
</feature>
<feature type="domain" description="RPAP1 C-terminal" evidence="3">
    <location>
        <begin position="280"/>
        <end position="347"/>
    </location>
</feature>
<feature type="compositionally biased region" description="Basic and acidic residues" evidence="2">
    <location>
        <begin position="88"/>
        <end position="117"/>
    </location>
</feature>
<dbReference type="AlphaFoldDB" id="A0AAN6H7G5"/>
<evidence type="ECO:0000259" key="4">
    <source>
        <dbReference type="Pfam" id="PF08621"/>
    </source>
</evidence>
<dbReference type="Pfam" id="PF08621">
    <property type="entry name" value="RPAP1_N"/>
    <property type="match status" value="1"/>
</dbReference>
<comment type="caution">
    <text evidence="5">The sequence shown here is derived from an EMBL/GenBank/DDBJ whole genome shotgun (WGS) entry which is preliminary data.</text>
</comment>
<reference evidence="5" key="1">
    <citation type="submission" date="2023-06" db="EMBL/GenBank/DDBJ databases">
        <title>Black Yeasts Isolated from many extreme environments.</title>
        <authorList>
            <person name="Coleine C."/>
            <person name="Stajich J.E."/>
            <person name="Selbmann L."/>
        </authorList>
    </citation>
    <scope>NUCLEOTIDE SEQUENCE</scope>
    <source>
        <strain evidence="5">CCFEE 5200</strain>
    </source>
</reference>
<dbReference type="InterPro" id="IPR013930">
    <property type="entry name" value="RPAP1_N"/>
</dbReference>
<feature type="compositionally biased region" description="Low complexity" evidence="2">
    <location>
        <begin position="150"/>
        <end position="159"/>
    </location>
</feature>
<keyword evidence="6" id="KW-1185">Reference proteome</keyword>
<evidence type="ECO:0000259" key="3">
    <source>
        <dbReference type="Pfam" id="PF08620"/>
    </source>
</evidence>
<dbReference type="PANTHER" id="PTHR21483:SF18">
    <property type="entry name" value="RNA POLYMERASE II-ASSOCIATED PROTEIN 1"/>
    <property type="match status" value="1"/>
</dbReference>
<proteinExistence type="inferred from homology"/>
<evidence type="ECO:0008006" key="7">
    <source>
        <dbReference type="Google" id="ProtNLM"/>
    </source>
</evidence>
<accession>A0AAN6H7G5</accession>
<feature type="domain" description="RPAP1 N-terminal" evidence="4">
    <location>
        <begin position="107"/>
        <end position="151"/>
    </location>
</feature>
<gene>
    <name evidence="5" type="ORF">LTR91_021761</name>
</gene>